<name>A0A6A4GZJ6_9AGAR</name>
<dbReference type="AlphaFoldDB" id="A0A6A4GZJ6"/>
<organism evidence="1 2">
    <name type="scientific">Gymnopus androsaceus JB14</name>
    <dbReference type="NCBI Taxonomy" id="1447944"/>
    <lineage>
        <taxon>Eukaryota</taxon>
        <taxon>Fungi</taxon>
        <taxon>Dikarya</taxon>
        <taxon>Basidiomycota</taxon>
        <taxon>Agaricomycotina</taxon>
        <taxon>Agaricomycetes</taxon>
        <taxon>Agaricomycetidae</taxon>
        <taxon>Agaricales</taxon>
        <taxon>Marasmiineae</taxon>
        <taxon>Omphalotaceae</taxon>
        <taxon>Gymnopus</taxon>
    </lineage>
</organism>
<keyword evidence="2" id="KW-1185">Reference proteome</keyword>
<sequence>MTSIIQRAAWRAARRPLARYTSNRTPWNSESVGEINTDPEPLENYEYAPPISNQYRSPKGWDDLQMRRNFGEALPEHDELHSMWGPDIPPPGVTPKMALNHFLLAAAAFVGIFFTTKHVLTPEPHFIRRTYPYDGLVTELGGLAENKARIEEESEE</sequence>
<proteinExistence type="predicted"/>
<evidence type="ECO:0000313" key="1">
    <source>
        <dbReference type="EMBL" id="KAE9391382.1"/>
    </source>
</evidence>
<dbReference type="EMBL" id="ML769626">
    <property type="protein sequence ID" value="KAE9391382.1"/>
    <property type="molecule type" value="Genomic_DNA"/>
</dbReference>
<reference evidence="1" key="1">
    <citation type="journal article" date="2019" name="Environ. Microbiol.">
        <title>Fungal ecological strategies reflected in gene transcription - a case study of two litter decomposers.</title>
        <authorList>
            <person name="Barbi F."/>
            <person name="Kohler A."/>
            <person name="Barry K."/>
            <person name="Baskaran P."/>
            <person name="Daum C."/>
            <person name="Fauchery L."/>
            <person name="Ihrmark K."/>
            <person name="Kuo A."/>
            <person name="LaButti K."/>
            <person name="Lipzen A."/>
            <person name="Morin E."/>
            <person name="Grigoriev I.V."/>
            <person name="Henrissat B."/>
            <person name="Lindahl B."/>
            <person name="Martin F."/>
        </authorList>
    </citation>
    <scope>NUCLEOTIDE SEQUENCE</scope>
    <source>
        <strain evidence="1">JB14</strain>
    </source>
</reference>
<dbReference type="GO" id="GO:0005739">
    <property type="term" value="C:mitochondrion"/>
    <property type="evidence" value="ECO:0007669"/>
    <property type="project" value="InterPro"/>
</dbReference>
<dbReference type="PANTHER" id="PTHR12840">
    <property type="entry name" value="NADH-UBIQUINONE OXIDOREDUCTASE ASHI SUBUNIT"/>
    <property type="match status" value="1"/>
</dbReference>
<dbReference type="Proteomes" id="UP000799118">
    <property type="component" value="Unassembled WGS sequence"/>
</dbReference>
<dbReference type="PANTHER" id="PTHR12840:SF1">
    <property type="entry name" value="NADH DEHYDROGENASE [UBIQUINONE] 1 BETA SUBCOMPLEX SUBUNIT 8, MITOCHONDRIAL"/>
    <property type="match status" value="1"/>
</dbReference>
<dbReference type="InterPro" id="IPR008699">
    <property type="entry name" value="NDUFB8"/>
</dbReference>
<gene>
    <name evidence="1" type="ORF">BT96DRAFT_925331</name>
</gene>
<evidence type="ECO:0000313" key="2">
    <source>
        <dbReference type="Proteomes" id="UP000799118"/>
    </source>
</evidence>
<dbReference type="OrthoDB" id="2014058at2759"/>
<protein>
    <recommendedName>
        <fullName evidence="3">Ndufb8, NADH dehydrogenase 19kDa subunit</fullName>
    </recommendedName>
</protein>
<accession>A0A6A4GZJ6</accession>
<evidence type="ECO:0008006" key="3">
    <source>
        <dbReference type="Google" id="ProtNLM"/>
    </source>
</evidence>